<dbReference type="GO" id="GO:0030154">
    <property type="term" value="P:cell differentiation"/>
    <property type="evidence" value="ECO:0007669"/>
    <property type="project" value="UniProtKB-ARBA"/>
</dbReference>
<dbReference type="InterPro" id="IPR003599">
    <property type="entry name" value="Ig_sub"/>
</dbReference>
<feature type="non-terminal residue" evidence="6">
    <location>
        <position position="1"/>
    </location>
</feature>
<dbReference type="EMBL" id="JBFDAA010000014">
    <property type="protein sequence ID" value="KAL1121956.1"/>
    <property type="molecule type" value="Genomic_DNA"/>
</dbReference>
<feature type="domain" description="Ig-like" evidence="4">
    <location>
        <begin position="307"/>
        <end position="389"/>
    </location>
</feature>
<feature type="domain" description="Ig-like" evidence="4">
    <location>
        <begin position="98"/>
        <end position="207"/>
    </location>
</feature>
<dbReference type="GO" id="GO:0016020">
    <property type="term" value="C:membrane"/>
    <property type="evidence" value="ECO:0007669"/>
    <property type="project" value="UniProtKB-SubCell"/>
</dbReference>
<evidence type="ECO:0000256" key="2">
    <source>
        <dbReference type="ARBA" id="ARBA00023157"/>
    </source>
</evidence>
<comment type="caution">
    <text evidence="6">The sequence shown here is derived from an EMBL/GenBank/DDBJ whole genome shotgun (WGS) entry which is preliminary data.</text>
</comment>
<dbReference type="PANTHER" id="PTHR44170:SF6">
    <property type="entry name" value="CONTACTIN"/>
    <property type="match status" value="1"/>
</dbReference>
<dbReference type="InterPro" id="IPR013098">
    <property type="entry name" value="Ig_I-set"/>
</dbReference>
<evidence type="ECO:0000259" key="5">
    <source>
        <dbReference type="PROSITE" id="PS50853"/>
    </source>
</evidence>
<keyword evidence="1" id="KW-0677">Repeat</keyword>
<dbReference type="SUPFAM" id="SSF49265">
    <property type="entry name" value="Fibronectin type III"/>
    <property type="match status" value="1"/>
</dbReference>
<dbReference type="InterPro" id="IPR007110">
    <property type="entry name" value="Ig-like_dom"/>
</dbReference>
<keyword evidence="2" id="KW-1015">Disulfide bond</keyword>
<evidence type="ECO:0000256" key="1">
    <source>
        <dbReference type="ARBA" id="ARBA00022737"/>
    </source>
</evidence>
<evidence type="ECO:0000313" key="7">
    <source>
        <dbReference type="Proteomes" id="UP001558652"/>
    </source>
</evidence>
<dbReference type="Pfam" id="PF13895">
    <property type="entry name" value="Ig_2"/>
    <property type="match status" value="1"/>
</dbReference>
<feature type="domain" description="Ig-like" evidence="4">
    <location>
        <begin position="212"/>
        <end position="300"/>
    </location>
</feature>
<dbReference type="PROSITE" id="PS50853">
    <property type="entry name" value="FN3"/>
    <property type="match status" value="1"/>
</dbReference>
<dbReference type="Proteomes" id="UP001558652">
    <property type="component" value="Unassembled WGS sequence"/>
</dbReference>
<dbReference type="GO" id="GO:0009653">
    <property type="term" value="P:anatomical structure morphogenesis"/>
    <property type="evidence" value="ECO:0007669"/>
    <property type="project" value="UniProtKB-ARBA"/>
</dbReference>
<accession>A0ABD0Y413</accession>
<dbReference type="AlphaFoldDB" id="A0ABD0Y413"/>
<dbReference type="InterPro" id="IPR036179">
    <property type="entry name" value="Ig-like_dom_sf"/>
</dbReference>
<dbReference type="Pfam" id="PF07679">
    <property type="entry name" value="I-set"/>
    <property type="match status" value="1"/>
</dbReference>
<dbReference type="FunFam" id="2.60.40.10:FF:001149">
    <property type="entry name" value="Turtle, isoform H"/>
    <property type="match status" value="1"/>
</dbReference>
<dbReference type="GO" id="GO:0007155">
    <property type="term" value="P:cell adhesion"/>
    <property type="evidence" value="ECO:0007669"/>
    <property type="project" value="UniProtKB-ARBA"/>
</dbReference>
<protein>
    <submittedName>
        <fullName evidence="6">Uncharacterized protein</fullName>
    </submittedName>
</protein>
<dbReference type="Gene3D" id="2.60.40.10">
    <property type="entry name" value="Immunoglobulins"/>
    <property type="match status" value="5"/>
</dbReference>
<dbReference type="SUPFAM" id="SSF48726">
    <property type="entry name" value="Immunoglobulin"/>
    <property type="match status" value="4"/>
</dbReference>
<feature type="region of interest" description="Disordered" evidence="3">
    <location>
        <begin position="150"/>
        <end position="170"/>
    </location>
</feature>
<dbReference type="InterPro" id="IPR036116">
    <property type="entry name" value="FN3_sf"/>
</dbReference>
<dbReference type="Pfam" id="PF13927">
    <property type="entry name" value="Ig_3"/>
    <property type="match status" value="1"/>
</dbReference>
<evidence type="ECO:0000313" key="6">
    <source>
        <dbReference type="EMBL" id="KAL1121956.1"/>
    </source>
</evidence>
<name>A0ABD0Y413_9HEMI</name>
<evidence type="ECO:0000256" key="3">
    <source>
        <dbReference type="SAM" id="MobiDB-lite"/>
    </source>
</evidence>
<dbReference type="SMART" id="SM00408">
    <property type="entry name" value="IGc2"/>
    <property type="match status" value="3"/>
</dbReference>
<gene>
    <name evidence="6" type="ORF">AAG570_003364</name>
</gene>
<dbReference type="InterPro" id="IPR003961">
    <property type="entry name" value="FN3_dom"/>
</dbReference>
<feature type="domain" description="Fibronectin type-III" evidence="5">
    <location>
        <begin position="400"/>
        <end position="490"/>
    </location>
</feature>
<feature type="domain" description="Ig-like" evidence="4">
    <location>
        <begin position="14"/>
        <end position="91"/>
    </location>
</feature>
<dbReference type="SMART" id="SM00060">
    <property type="entry name" value="FN3"/>
    <property type="match status" value="1"/>
</dbReference>
<reference evidence="6 7" key="1">
    <citation type="submission" date="2024-07" db="EMBL/GenBank/DDBJ databases">
        <title>Chromosome-level genome assembly of the water stick insect Ranatra chinensis (Heteroptera: Nepidae).</title>
        <authorList>
            <person name="Liu X."/>
        </authorList>
    </citation>
    <scope>NUCLEOTIDE SEQUENCE [LARGE SCALE GENOMIC DNA]</scope>
    <source>
        <strain evidence="6">Cailab_2021Rc</strain>
        <tissue evidence="6">Muscle</tissue>
    </source>
</reference>
<sequence length="508" mass="56501">EEEKKPVYLKAHVGESVVFTCDLDFPQDVVVPYVLNWNKEGERVFSVTNGNLWSASAEYSGRLHVAQRGGRAWVNLTAVREPDRGWYECRVMFPNRRPSTRLNGTWFHLTVHGSDLLGVPPVNQTVMIGEKARMECASKDPEARVTWHKDGVPLGELSGGGSSQTRWRKSQEGSLIIPRTDVTDLGQYTCQVTDKQGQSQSASAFLDVHYKARVVFTAKEVFLPHGKPGILDCHFSANPPLTELSWEKDGFLFDPYNVQGVFLRKNGSLFITKVDEGHAGEYKCTPFNELGTMGSSPPIAVVVQHPPEFTLTPHNLYLRKVGDSIQMPCDALDGDESHRPTIVWFKKDGSPLPAERIVISGGNLTINKIRESDRGLYQCVASNEAATISTDTELLVENSVPRAPYNLTANLTHNGVVLSWKPGFGVSSQQYSIWFRAVDSVEWRAVRVSGPQASISSLQPGRQYDFMVVSQDQNGDGMFTKPIRVRTKGKLPTSYPPTSNIPLFTLQY</sequence>
<dbReference type="Pfam" id="PF00041">
    <property type="entry name" value="fn3"/>
    <property type="match status" value="1"/>
</dbReference>
<organism evidence="6 7">
    <name type="scientific">Ranatra chinensis</name>
    <dbReference type="NCBI Taxonomy" id="642074"/>
    <lineage>
        <taxon>Eukaryota</taxon>
        <taxon>Metazoa</taxon>
        <taxon>Ecdysozoa</taxon>
        <taxon>Arthropoda</taxon>
        <taxon>Hexapoda</taxon>
        <taxon>Insecta</taxon>
        <taxon>Pterygota</taxon>
        <taxon>Neoptera</taxon>
        <taxon>Paraneoptera</taxon>
        <taxon>Hemiptera</taxon>
        <taxon>Heteroptera</taxon>
        <taxon>Panheteroptera</taxon>
        <taxon>Nepomorpha</taxon>
        <taxon>Nepidae</taxon>
        <taxon>Ranatrinae</taxon>
        <taxon>Ranatra</taxon>
    </lineage>
</organism>
<proteinExistence type="predicted"/>
<keyword evidence="7" id="KW-1185">Reference proteome</keyword>
<dbReference type="InterPro" id="IPR013783">
    <property type="entry name" value="Ig-like_fold"/>
</dbReference>
<dbReference type="PROSITE" id="PS50835">
    <property type="entry name" value="IG_LIKE"/>
    <property type="match status" value="4"/>
</dbReference>
<evidence type="ECO:0000259" key="4">
    <source>
        <dbReference type="PROSITE" id="PS50835"/>
    </source>
</evidence>
<dbReference type="CDD" id="cd00063">
    <property type="entry name" value="FN3"/>
    <property type="match status" value="1"/>
</dbReference>
<dbReference type="SMART" id="SM00409">
    <property type="entry name" value="IG"/>
    <property type="match status" value="4"/>
</dbReference>
<dbReference type="InterPro" id="IPR003598">
    <property type="entry name" value="Ig_sub2"/>
</dbReference>
<dbReference type="PANTHER" id="PTHR44170">
    <property type="entry name" value="PROTEIN SIDEKICK"/>
    <property type="match status" value="1"/>
</dbReference>